<evidence type="ECO:0000256" key="2">
    <source>
        <dbReference type="ARBA" id="ARBA00022527"/>
    </source>
</evidence>
<dbReference type="OrthoDB" id="9762169at2"/>
<evidence type="ECO:0000256" key="3">
    <source>
        <dbReference type="ARBA" id="ARBA00022679"/>
    </source>
</evidence>
<feature type="binding site" evidence="7">
    <location>
        <position position="41"/>
    </location>
    <ligand>
        <name>ATP</name>
        <dbReference type="ChEBI" id="CHEBI:30616"/>
    </ligand>
</feature>
<dbReference type="CDD" id="cd14014">
    <property type="entry name" value="STKc_PknB_like"/>
    <property type="match status" value="1"/>
</dbReference>
<keyword evidence="3" id="KW-0808">Transferase</keyword>
<reference evidence="10 11" key="1">
    <citation type="submission" date="2019-03" db="EMBL/GenBank/DDBJ databases">
        <title>Draft genome sequences of novel Actinobacteria.</title>
        <authorList>
            <person name="Sahin N."/>
            <person name="Ay H."/>
            <person name="Saygin H."/>
        </authorList>
    </citation>
    <scope>NUCLEOTIDE SEQUENCE [LARGE SCALE GENOMIC DNA]</scope>
    <source>
        <strain evidence="10 11">16K309</strain>
    </source>
</reference>
<dbReference type="EC" id="2.7.11.1" evidence="1"/>
<feature type="domain" description="Protein kinase" evidence="9">
    <location>
        <begin position="12"/>
        <end position="268"/>
    </location>
</feature>
<dbReference type="InterPro" id="IPR000719">
    <property type="entry name" value="Prot_kinase_dom"/>
</dbReference>
<dbReference type="Proteomes" id="UP000295674">
    <property type="component" value="Unassembled WGS sequence"/>
</dbReference>
<dbReference type="RefSeq" id="WP_132671917.1">
    <property type="nucleotide sequence ID" value="NZ_SMKS01000001.1"/>
</dbReference>
<feature type="compositionally biased region" description="Pro residues" evidence="8">
    <location>
        <begin position="479"/>
        <end position="489"/>
    </location>
</feature>
<dbReference type="GO" id="GO:0005524">
    <property type="term" value="F:ATP binding"/>
    <property type="evidence" value="ECO:0007669"/>
    <property type="project" value="UniProtKB-UniRule"/>
</dbReference>
<keyword evidence="11" id="KW-1185">Reference proteome</keyword>
<dbReference type="PROSITE" id="PS00108">
    <property type="entry name" value="PROTEIN_KINASE_ST"/>
    <property type="match status" value="1"/>
</dbReference>
<gene>
    <name evidence="10" type="ORF">E1181_00920</name>
</gene>
<dbReference type="PROSITE" id="PS50011">
    <property type="entry name" value="PROTEIN_KINASE_DOM"/>
    <property type="match status" value="1"/>
</dbReference>
<comment type="caution">
    <text evidence="10">The sequence shown here is derived from an EMBL/GenBank/DDBJ whole genome shotgun (WGS) entry which is preliminary data.</text>
</comment>
<dbReference type="InterPro" id="IPR008271">
    <property type="entry name" value="Ser/Thr_kinase_AS"/>
</dbReference>
<keyword evidence="6 7" id="KW-0067">ATP-binding</keyword>
<dbReference type="PROSITE" id="PS00107">
    <property type="entry name" value="PROTEIN_KINASE_ATP"/>
    <property type="match status" value="1"/>
</dbReference>
<accession>A0A4R4WB93</accession>
<dbReference type="PANTHER" id="PTHR43289">
    <property type="entry name" value="MITOGEN-ACTIVATED PROTEIN KINASE KINASE KINASE 20-RELATED"/>
    <property type="match status" value="1"/>
</dbReference>
<keyword evidence="5 10" id="KW-0418">Kinase</keyword>
<evidence type="ECO:0000256" key="4">
    <source>
        <dbReference type="ARBA" id="ARBA00022741"/>
    </source>
</evidence>
<evidence type="ECO:0000256" key="6">
    <source>
        <dbReference type="ARBA" id="ARBA00022840"/>
    </source>
</evidence>
<dbReference type="GO" id="GO:0004674">
    <property type="term" value="F:protein serine/threonine kinase activity"/>
    <property type="evidence" value="ECO:0007669"/>
    <property type="project" value="UniProtKB-KW"/>
</dbReference>
<dbReference type="InterPro" id="IPR011009">
    <property type="entry name" value="Kinase-like_dom_sf"/>
</dbReference>
<dbReference type="EMBL" id="SMKS01000001">
    <property type="protein sequence ID" value="TDD10620.1"/>
    <property type="molecule type" value="Genomic_DNA"/>
</dbReference>
<evidence type="ECO:0000313" key="11">
    <source>
        <dbReference type="Proteomes" id="UP000295674"/>
    </source>
</evidence>
<evidence type="ECO:0000256" key="7">
    <source>
        <dbReference type="PROSITE-ProRule" id="PRU10141"/>
    </source>
</evidence>
<evidence type="ECO:0000256" key="5">
    <source>
        <dbReference type="ARBA" id="ARBA00022777"/>
    </source>
</evidence>
<sequence length="514" mass="54586">MSEIGTLLASRYRLERQLGSGGMGVVWLATDELLQRPVAVKQLHATHGMEPRAADEARQRAMREGRLAARLQHTNAIAVHDVTEHDGLPVLVMEYLPSRSLADVLAEQHRMAPETVAVIGSQAVQALAAAHQAGIVHRDIKPGNVLLGDDGTVKIADFGISHAADDIAVTKTGILSGTPAYLAPEIARGKDPSPASDIYALGATLYAAVEGLPPSGEDTENSLVLLHRVAAGAIRPAENAGTLGPVLDRMLDTNPNQRPTPEQLHAALHAVASGHSLPAELTAPLEDRTQVISRISEHTTAVVPPTGGHHGTRLDNTPVAEWNQHTSPQYNTRPSRRPRLIAGLVAVAILLVILAMTQLPSEAPEPAAGTSTASPAELERVVSDYYALLPQHPGNAWPRLGPQLQAQGQQNYDAAWAQIADVTVFSPPATTGDNTVHVGIELTKPDGTRVKEFHQLGLLVEDGAPLINTDTVLHAETITPPPPPPPPAPTKTKEQEGKGEDDKKGEEDKKGEDS</sequence>
<feature type="region of interest" description="Disordered" evidence="8">
    <location>
        <begin position="474"/>
        <end position="514"/>
    </location>
</feature>
<protein>
    <recommendedName>
        <fullName evidence="1">non-specific serine/threonine protein kinase</fullName>
        <ecNumber evidence="1">2.7.11.1</ecNumber>
    </recommendedName>
</protein>
<feature type="compositionally biased region" description="Basic and acidic residues" evidence="8">
    <location>
        <begin position="491"/>
        <end position="514"/>
    </location>
</feature>
<name>A0A4R4WB93_9PSEU</name>
<dbReference type="AlphaFoldDB" id="A0A4R4WB93"/>
<keyword evidence="4 7" id="KW-0547">Nucleotide-binding</keyword>
<dbReference type="SUPFAM" id="SSF56112">
    <property type="entry name" value="Protein kinase-like (PK-like)"/>
    <property type="match status" value="1"/>
</dbReference>
<evidence type="ECO:0000256" key="1">
    <source>
        <dbReference type="ARBA" id="ARBA00012513"/>
    </source>
</evidence>
<evidence type="ECO:0000256" key="8">
    <source>
        <dbReference type="SAM" id="MobiDB-lite"/>
    </source>
</evidence>
<dbReference type="InterPro" id="IPR017441">
    <property type="entry name" value="Protein_kinase_ATP_BS"/>
</dbReference>
<dbReference type="Pfam" id="PF00069">
    <property type="entry name" value="Pkinase"/>
    <property type="match status" value="1"/>
</dbReference>
<dbReference type="PANTHER" id="PTHR43289:SF6">
    <property type="entry name" value="SERINE_THREONINE-PROTEIN KINASE NEKL-3"/>
    <property type="match status" value="1"/>
</dbReference>
<evidence type="ECO:0000259" key="9">
    <source>
        <dbReference type="PROSITE" id="PS50011"/>
    </source>
</evidence>
<proteinExistence type="predicted"/>
<evidence type="ECO:0000313" key="10">
    <source>
        <dbReference type="EMBL" id="TDD10620.1"/>
    </source>
</evidence>
<keyword evidence="2 10" id="KW-0723">Serine/threonine-protein kinase</keyword>
<dbReference type="Gene3D" id="1.10.510.10">
    <property type="entry name" value="Transferase(Phosphotransferase) domain 1"/>
    <property type="match status" value="1"/>
</dbReference>
<organism evidence="10 11">
    <name type="scientific">Saccharopolyspora terrae</name>
    <dbReference type="NCBI Taxonomy" id="2530384"/>
    <lineage>
        <taxon>Bacteria</taxon>
        <taxon>Bacillati</taxon>
        <taxon>Actinomycetota</taxon>
        <taxon>Actinomycetes</taxon>
        <taxon>Pseudonocardiales</taxon>
        <taxon>Pseudonocardiaceae</taxon>
        <taxon>Saccharopolyspora</taxon>
    </lineage>
</organism>
<dbReference type="Gene3D" id="3.30.200.20">
    <property type="entry name" value="Phosphorylase Kinase, domain 1"/>
    <property type="match status" value="1"/>
</dbReference>
<dbReference type="SMART" id="SM00220">
    <property type="entry name" value="S_TKc"/>
    <property type="match status" value="1"/>
</dbReference>